<dbReference type="InterPro" id="IPR054612">
    <property type="entry name" value="Phage_capsid-like_C"/>
</dbReference>
<dbReference type="SUPFAM" id="SSF56563">
    <property type="entry name" value="Major capsid protein gp5"/>
    <property type="match status" value="1"/>
</dbReference>
<protein>
    <submittedName>
        <fullName evidence="9">HK97 family phage prohead protease/HK97 family phage major capsid protein</fullName>
    </submittedName>
</protein>
<feature type="domain" description="Prohead serine protease" evidence="7">
    <location>
        <begin position="38"/>
        <end position="142"/>
    </location>
</feature>
<reference evidence="9 10" key="1">
    <citation type="submission" date="2023-07" db="EMBL/GenBank/DDBJ databases">
        <title>Comparative genomics of wheat-associated soil bacteria to identify genetic determinants of phenazine resistance.</title>
        <authorList>
            <person name="Mouncey N."/>
        </authorList>
    </citation>
    <scope>NUCLEOTIDE SEQUENCE [LARGE SCALE GENOMIC DNA]</scope>
    <source>
        <strain evidence="9 10">W4I11</strain>
    </source>
</reference>
<evidence type="ECO:0000256" key="4">
    <source>
        <dbReference type="ARBA" id="ARBA00022801"/>
    </source>
</evidence>
<feature type="region of interest" description="Disordered" evidence="6">
    <location>
        <begin position="163"/>
        <end position="187"/>
    </location>
</feature>
<feature type="compositionally biased region" description="Basic and acidic residues" evidence="6">
    <location>
        <begin position="163"/>
        <end position="175"/>
    </location>
</feature>
<evidence type="ECO:0000256" key="1">
    <source>
        <dbReference type="ARBA" id="ARBA00004328"/>
    </source>
</evidence>
<comment type="caution">
    <text evidence="9">The sequence shown here is derived from an EMBL/GenBank/DDBJ whole genome shotgun (WGS) entry which is preliminary data.</text>
</comment>
<dbReference type="RefSeq" id="WP_307280187.1">
    <property type="nucleotide sequence ID" value="NZ_JAUSZT010000003.1"/>
</dbReference>
<dbReference type="Pfam" id="PF05065">
    <property type="entry name" value="Phage_capsid"/>
    <property type="match status" value="1"/>
</dbReference>
<dbReference type="Pfam" id="PF04586">
    <property type="entry name" value="Peptidase_S78"/>
    <property type="match status" value="1"/>
</dbReference>
<dbReference type="InterPro" id="IPR024455">
    <property type="entry name" value="Phage_capsid"/>
</dbReference>
<evidence type="ECO:0000313" key="9">
    <source>
        <dbReference type="EMBL" id="MDQ0996888.1"/>
    </source>
</evidence>
<evidence type="ECO:0000256" key="5">
    <source>
        <dbReference type="SAM" id="Coils"/>
    </source>
</evidence>
<dbReference type="InterPro" id="IPR054613">
    <property type="entry name" value="Peptidase_S78_dom"/>
</dbReference>
<evidence type="ECO:0000256" key="6">
    <source>
        <dbReference type="SAM" id="MobiDB-lite"/>
    </source>
</evidence>
<organism evidence="9 10">
    <name type="scientific">Phyllobacterium ifriqiyense</name>
    <dbReference type="NCBI Taxonomy" id="314238"/>
    <lineage>
        <taxon>Bacteria</taxon>
        <taxon>Pseudomonadati</taxon>
        <taxon>Pseudomonadota</taxon>
        <taxon>Alphaproteobacteria</taxon>
        <taxon>Hyphomicrobiales</taxon>
        <taxon>Phyllobacteriaceae</taxon>
        <taxon>Phyllobacterium</taxon>
    </lineage>
</organism>
<dbReference type="GO" id="GO:0006508">
    <property type="term" value="P:proteolysis"/>
    <property type="evidence" value="ECO:0007669"/>
    <property type="project" value="UniProtKB-KW"/>
</dbReference>
<evidence type="ECO:0000259" key="7">
    <source>
        <dbReference type="Pfam" id="PF04586"/>
    </source>
</evidence>
<feature type="domain" description="Phage capsid-like C-terminal" evidence="8">
    <location>
        <begin position="385"/>
        <end position="515"/>
    </location>
</feature>
<dbReference type="NCBIfam" id="TIGR01554">
    <property type="entry name" value="major_cap_HK97"/>
    <property type="match status" value="1"/>
</dbReference>
<feature type="coiled-coil region" evidence="5">
    <location>
        <begin position="189"/>
        <end position="244"/>
    </location>
</feature>
<keyword evidence="10" id="KW-1185">Reference proteome</keyword>
<keyword evidence="4" id="KW-0378">Hydrolase</keyword>
<dbReference type="Gene3D" id="3.30.2400.10">
    <property type="entry name" value="Major capsid protein gp5"/>
    <property type="match status" value="1"/>
</dbReference>
<gene>
    <name evidence="9" type="ORF">QFZ34_002070</name>
</gene>
<comment type="subcellular location">
    <subcellularLocation>
        <location evidence="1">Virion</location>
    </subcellularLocation>
</comment>
<dbReference type="EMBL" id="JAUSZT010000003">
    <property type="protein sequence ID" value="MDQ0996888.1"/>
    <property type="molecule type" value="Genomic_DNA"/>
</dbReference>
<evidence type="ECO:0000256" key="2">
    <source>
        <dbReference type="ARBA" id="ARBA00022612"/>
    </source>
</evidence>
<dbReference type="GO" id="GO:0008233">
    <property type="term" value="F:peptidase activity"/>
    <property type="evidence" value="ECO:0007669"/>
    <property type="project" value="UniProtKB-KW"/>
</dbReference>
<keyword evidence="3 9" id="KW-0645">Protease</keyword>
<name>A0ABU0S814_9HYPH</name>
<dbReference type="Proteomes" id="UP001237780">
    <property type="component" value="Unassembled WGS sequence"/>
</dbReference>
<proteinExistence type="predicted"/>
<accession>A0ABU0S814</accession>
<sequence>MTDILYRTAESAGDGFDFVISDGSRDRHGTRINPEGWDLSHFNRNPVALFGHSSGFPIGRWENVRVEAGRLLGRLVMAAAGTSQRIDELRNLVEQGILRAVSVGFSVLKEGEPGKSIYDYDEQELQEVSLVSVGSNKNALAMARSLNISESTIELAFGEQARDGKRDVSTGEHAAKPPVSNLKGTSKMETTLSKRIEAAQNELNSARDALTEHLADDNADTTQTEALSSEIEAREERLTSLKRAEKALASRAASDIVEPGRPAAPSVRKPLGVNLREPKPEDLIIRAAVCNVLAHATGSDPIRIMEERYRDHEATQIVVRAAVAGATTTQAGWAAELVETAMGAFMESLRPISVYPRLAALGTSLSFGPGRAAIKLPSRAPTPSISGSFVAESAPIPVRRLGLTSVTLNPHKMGVISVFSREIARLSNPAIEGLLRQEIQSDTALTIDSLLLDAVAGSGTRPAGLTNGVAALTASTAGGYAAILADIQTLAAPFDAANAGRRLVLLMNPAEARILSMTAGPNASGFGWAEQFLSEFTRIVSTTIPAGHVYMIDAADFATAAGDAPEFDVSEQTVLHMEDTTPLQIASTGTPNTVAAPTQSMFQTAQIALRMILDITWAMRRAGMVQHIAAVDWAPPTP</sequence>
<evidence type="ECO:0000313" key="10">
    <source>
        <dbReference type="Proteomes" id="UP001237780"/>
    </source>
</evidence>
<keyword evidence="2" id="KW-1188">Viral release from host cell</keyword>
<evidence type="ECO:0000259" key="8">
    <source>
        <dbReference type="Pfam" id="PF05065"/>
    </source>
</evidence>
<keyword evidence="5" id="KW-0175">Coiled coil</keyword>
<evidence type="ECO:0000256" key="3">
    <source>
        <dbReference type="ARBA" id="ARBA00022670"/>
    </source>
</evidence>